<reference evidence="1 2" key="1">
    <citation type="submission" date="2016-10" db="EMBL/GenBank/DDBJ databases">
        <authorList>
            <person name="de Groot N.N."/>
        </authorList>
    </citation>
    <scope>NUCLEOTIDE SEQUENCE [LARGE SCALE GENOMIC DNA]</scope>
    <source>
        <strain evidence="1 2">CCM7597</strain>
    </source>
</reference>
<accession>A0A1H4GBK2</accession>
<dbReference type="Proteomes" id="UP000198584">
    <property type="component" value="Unassembled WGS sequence"/>
</dbReference>
<gene>
    <name evidence="1" type="ORF">SAMN05421743_11514</name>
</gene>
<dbReference type="EMBL" id="FNQR01000015">
    <property type="protein sequence ID" value="SEB06989.1"/>
    <property type="molecule type" value="Genomic_DNA"/>
</dbReference>
<sequence>MKIKVRSWQMLTKQDKLFILKAVSQRSRVMKSA</sequence>
<name>A0A1H4GBK2_9BACI</name>
<proteinExistence type="predicted"/>
<dbReference type="AlphaFoldDB" id="A0A1H4GBK2"/>
<evidence type="ECO:0000313" key="1">
    <source>
        <dbReference type="EMBL" id="SEB06989.1"/>
    </source>
</evidence>
<protein>
    <submittedName>
        <fullName evidence="1">Uncharacterized protein</fullName>
    </submittedName>
</protein>
<keyword evidence="2" id="KW-1185">Reference proteome</keyword>
<organism evidence="1 2">
    <name type="scientific">Thalassobacillus cyri</name>
    <dbReference type="NCBI Taxonomy" id="571932"/>
    <lineage>
        <taxon>Bacteria</taxon>
        <taxon>Bacillati</taxon>
        <taxon>Bacillota</taxon>
        <taxon>Bacilli</taxon>
        <taxon>Bacillales</taxon>
        <taxon>Bacillaceae</taxon>
        <taxon>Thalassobacillus</taxon>
    </lineage>
</organism>
<evidence type="ECO:0000313" key="2">
    <source>
        <dbReference type="Proteomes" id="UP000198584"/>
    </source>
</evidence>